<dbReference type="HOGENOM" id="CLU_005027_3_2_1"/>
<evidence type="ECO:0000313" key="2">
    <source>
        <dbReference type="EMBL" id="EFI95003.1"/>
    </source>
</evidence>
<proteinExistence type="predicted"/>
<dbReference type="Pfam" id="PF05686">
    <property type="entry name" value="Glyco_transf_90"/>
    <property type="match status" value="1"/>
</dbReference>
<dbReference type="PANTHER" id="PTHR12203">
    <property type="entry name" value="KDEL LYS-ASP-GLU-LEU CONTAINING - RELATED"/>
    <property type="match status" value="1"/>
</dbReference>
<keyword evidence="3" id="KW-1185">Reference proteome</keyword>
<evidence type="ECO:0000259" key="1">
    <source>
        <dbReference type="SMART" id="SM00672"/>
    </source>
</evidence>
<dbReference type="EMBL" id="GL377309">
    <property type="protein sequence ID" value="EFI95003.1"/>
    <property type="molecule type" value="Genomic_DNA"/>
</dbReference>
<dbReference type="VEuPathDB" id="FungiDB:SCHCODRAFT_02377140"/>
<evidence type="ECO:0000313" key="3">
    <source>
        <dbReference type="Proteomes" id="UP000007431"/>
    </source>
</evidence>
<dbReference type="PANTHER" id="PTHR12203:SF118">
    <property type="entry name" value="BETA-1,2-XYLOSYLTRANSFERASE 1"/>
    <property type="match status" value="1"/>
</dbReference>
<dbReference type="InterPro" id="IPR051091">
    <property type="entry name" value="O-Glucosyltr/Glycosyltrsf_90"/>
</dbReference>
<dbReference type="Proteomes" id="UP000007431">
    <property type="component" value="Unassembled WGS sequence"/>
</dbReference>
<organism evidence="3">
    <name type="scientific">Schizophyllum commune (strain H4-8 / FGSC 9210)</name>
    <name type="common">Split gill fungus</name>
    <dbReference type="NCBI Taxonomy" id="578458"/>
    <lineage>
        <taxon>Eukaryota</taxon>
        <taxon>Fungi</taxon>
        <taxon>Dikarya</taxon>
        <taxon>Basidiomycota</taxon>
        <taxon>Agaricomycotina</taxon>
        <taxon>Agaricomycetes</taxon>
        <taxon>Agaricomycetidae</taxon>
        <taxon>Agaricales</taxon>
        <taxon>Schizophyllaceae</taxon>
        <taxon>Schizophyllum</taxon>
    </lineage>
</organism>
<dbReference type="AlphaFoldDB" id="D8QCX1"/>
<protein>
    <submittedName>
        <fullName evidence="2">Glycosyltransferase family 90 protein</fullName>
    </submittedName>
</protein>
<feature type="domain" description="Glycosyl transferase CAP10" evidence="1">
    <location>
        <begin position="67"/>
        <end position="329"/>
    </location>
</feature>
<dbReference type="GO" id="GO:0016740">
    <property type="term" value="F:transferase activity"/>
    <property type="evidence" value="ECO:0007669"/>
    <property type="project" value="UniProtKB-KW"/>
</dbReference>
<dbReference type="GeneID" id="9594258"/>
<dbReference type="OrthoDB" id="541052at2759"/>
<sequence>MRPGIGWTAACHPSSFGGRYAIIPKDDPPAREGKSFIYDHVKSMDPCQHTHLFHEHGQFISHFTGPNPRDAMIVQYTYASTTIHHDVRMPAPYGWVEDIEGEPEWEEKTDNRLLWRGSTTGMYNHPKVRWDKSHRLRMVALTNNMSTTLPILNPAPKRDQRVGPPQLHDSGAVNWEMMDVAFAGNAHACSPEICDIIEDTYEFADYQSIQEAANYKYIMDIDGNAWSGRFKRLLTSNSVIFKATIYPEWFTDRIQPWLHYVPVQLDFTDLYDALAFFRGDENGEGGHDDLARKIAVEGRKWSKKYWRREDLQAYFIRSLLEYNRLMSVDRDAMSYHGPGTE</sequence>
<name>D8QCX1_SCHCM</name>
<dbReference type="eggNOG" id="KOG2458">
    <property type="taxonomic scope" value="Eukaryota"/>
</dbReference>
<dbReference type="InterPro" id="IPR006598">
    <property type="entry name" value="CAP10"/>
</dbReference>
<dbReference type="InParanoid" id="D8QCX1"/>
<dbReference type="SMART" id="SM00672">
    <property type="entry name" value="CAP10"/>
    <property type="match status" value="1"/>
</dbReference>
<reference evidence="2 3" key="1">
    <citation type="journal article" date="2010" name="Nat. Biotechnol.">
        <title>Genome sequence of the model mushroom Schizophyllum commune.</title>
        <authorList>
            <person name="Ohm R.A."/>
            <person name="de Jong J.F."/>
            <person name="Lugones L.G."/>
            <person name="Aerts A."/>
            <person name="Kothe E."/>
            <person name="Stajich J.E."/>
            <person name="de Vries R.P."/>
            <person name="Record E."/>
            <person name="Levasseur A."/>
            <person name="Baker S.E."/>
            <person name="Bartholomew K.A."/>
            <person name="Coutinho P.M."/>
            <person name="Erdmann S."/>
            <person name="Fowler T.J."/>
            <person name="Gathman A.C."/>
            <person name="Lombard V."/>
            <person name="Henrissat B."/>
            <person name="Knabe N."/>
            <person name="Kuees U."/>
            <person name="Lilly W.W."/>
            <person name="Lindquist E."/>
            <person name="Lucas S."/>
            <person name="Magnuson J.K."/>
            <person name="Piumi F."/>
            <person name="Raudaskoski M."/>
            <person name="Salamov A."/>
            <person name="Schmutz J."/>
            <person name="Schwarze F.W.M.R."/>
            <person name="vanKuyk P.A."/>
            <person name="Horton J.S."/>
            <person name="Grigoriev I.V."/>
            <person name="Woesten H.A.B."/>
        </authorList>
    </citation>
    <scope>NUCLEOTIDE SEQUENCE [LARGE SCALE GENOMIC DNA]</scope>
    <source>
        <strain evidence="3">H4-8 / FGSC 9210</strain>
    </source>
</reference>
<dbReference type="OMA" id="TWATECA"/>
<accession>D8QCX1</accession>
<gene>
    <name evidence="2" type="ORF">SCHCODRAFT_85803</name>
</gene>
<keyword evidence="2" id="KW-0808">Transferase</keyword>
<dbReference type="KEGG" id="scm:SCHCO_02377140"/>